<dbReference type="NCBIfam" id="TIGR00765">
    <property type="entry name" value="yihY_not_rbn"/>
    <property type="match status" value="1"/>
</dbReference>
<accession>A0A2W4VM98</accession>
<sequence>MAYHWSTLVFAAMLDFFKYRVGRSPWIMLIGRTLLKWQQDDCLEMGAALAYYGLFSMFPMILVSLSIVSFLIGPSTAAYDAVLSFAQEALPPDAFPLVQATLTEFYTGRTSASIVGFGILLFTSSGFFGALSRSFDKIWHTRPRHHRFDGFGEVAFIFLWRRFLAFLLVMGATSLIFLSLLSNIAIDMATRLLDGVNQWMGFLAIDQVQLLSWLRLGISFVTLTVVVMVLYKSLPSTRVAWRDVWLGALFTAVLWLILQQLISNSVISLGSQFRSYGVVGGVMVLMLWIYLTSQIFFLGGELTYVYAHLFGSRRGQKKLTAKVGDQ</sequence>
<evidence type="ECO:0000256" key="1">
    <source>
        <dbReference type="ARBA" id="ARBA00004651"/>
    </source>
</evidence>
<dbReference type="PIRSF" id="PIRSF035875">
    <property type="entry name" value="RNase_BN"/>
    <property type="match status" value="1"/>
</dbReference>
<dbReference type="InterPro" id="IPR017039">
    <property type="entry name" value="Virul_fac_BrkB"/>
</dbReference>
<evidence type="ECO:0000313" key="8">
    <source>
        <dbReference type="Proteomes" id="UP000249081"/>
    </source>
</evidence>
<dbReference type="Pfam" id="PF03631">
    <property type="entry name" value="Virul_fac_BrkB"/>
    <property type="match status" value="1"/>
</dbReference>
<reference evidence="7 8" key="2">
    <citation type="submission" date="2018-06" db="EMBL/GenBank/DDBJ databases">
        <title>Metagenomic assembly of (sub)arctic Cyanobacteria and their associated microbiome from non-axenic cultures.</title>
        <authorList>
            <person name="Baurain D."/>
        </authorList>
    </citation>
    <scope>NUCLEOTIDE SEQUENCE [LARGE SCALE GENOMIC DNA]</scope>
    <source>
        <strain evidence="7">ULC041bin1</strain>
    </source>
</reference>
<dbReference type="PANTHER" id="PTHR30213:SF1">
    <property type="entry name" value="INNER MEMBRANE PROTEIN YHJD"/>
    <property type="match status" value="1"/>
</dbReference>
<comment type="subcellular location">
    <subcellularLocation>
        <location evidence="1">Cell membrane</location>
        <topology evidence="1">Multi-pass membrane protein</topology>
    </subcellularLocation>
</comment>
<reference evidence="8" key="1">
    <citation type="submission" date="2018-04" db="EMBL/GenBank/DDBJ databases">
        <authorList>
            <person name="Cornet L."/>
        </authorList>
    </citation>
    <scope>NUCLEOTIDE SEQUENCE [LARGE SCALE GENOMIC DNA]</scope>
</reference>
<keyword evidence="4 6" id="KW-1133">Transmembrane helix</keyword>
<feature type="transmembrane region" description="Helical" evidence="6">
    <location>
        <begin position="243"/>
        <end position="262"/>
    </location>
</feature>
<comment type="caution">
    <text evidence="7">The sequence shown here is derived from an EMBL/GenBank/DDBJ whole genome shotgun (WGS) entry which is preliminary data.</text>
</comment>
<dbReference type="Proteomes" id="UP000249081">
    <property type="component" value="Unassembled WGS sequence"/>
</dbReference>
<feature type="transmembrane region" description="Helical" evidence="6">
    <location>
        <begin position="210"/>
        <end position="231"/>
    </location>
</feature>
<feature type="transmembrane region" description="Helical" evidence="6">
    <location>
        <begin position="282"/>
        <end position="307"/>
    </location>
</feature>
<evidence type="ECO:0000256" key="3">
    <source>
        <dbReference type="ARBA" id="ARBA00022692"/>
    </source>
</evidence>
<dbReference type="PANTHER" id="PTHR30213">
    <property type="entry name" value="INNER MEMBRANE PROTEIN YHJD"/>
    <property type="match status" value="1"/>
</dbReference>
<gene>
    <name evidence="7" type="ORF">DCF17_21285</name>
</gene>
<evidence type="ECO:0000256" key="2">
    <source>
        <dbReference type="ARBA" id="ARBA00022475"/>
    </source>
</evidence>
<dbReference type="EMBL" id="QBMN01000230">
    <property type="protein sequence ID" value="PZO33953.1"/>
    <property type="molecule type" value="Genomic_DNA"/>
</dbReference>
<keyword evidence="2" id="KW-1003">Cell membrane</keyword>
<keyword evidence="5 6" id="KW-0472">Membrane</keyword>
<evidence type="ECO:0000313" key="7">
    <source>
        <dbReference type="EMBL" id="PZO33953.1"/>
    </source>
</evidence>
<proteinExistence type="predicted"/>
<dbReference type="AlphaFoldDB" id="A0A2W4VM98"/>
<protein>
    <submittedName>
        <fullName evidence="7">Ribonuclease BN</fullName>
    </submittedName>
</protein>
<evidence type="ECO:0000256" key="4">
    <source>
        <dbReference type="ARBA" id="ARBA00022989"/>
    </source>
</evidence>
<feature type="transmembrane region" description="Helical" evidence="6">
    <location>
        <begin position="112"/>
        <end position="132"/>
    </location>
</feature>
<name>A0A2W4VM98_9CYAN</name>
<organism evidence="7 8">
    <name type="scientific">Shackletoniella antarctica</name>
    <dbReference type="NCBI Taxonomy" id="268115"/>
    <lineage>
        <taxon>Bacteria</taxon>
        <taxon>Bacillati</taxon>
        <taxon>Cyanobacteriota</taxon>
        <taxon>Cyanophyceae</taxon>
        <taxon>Oculatellales</taxon>
        <taxon>Oculatellaceae</taxon>
        <taxon>Shackletoniella</taxon>
    </lineage>
</organism>
<evidence type="ECO:0000256" key="6">
    <source>
        <dbReference type="SAM" id="Phobius"/>
    </source>
</evidence>
<feature type="transmembrane region" description="Helical" evidence="6">
    <location>
        <begin position="49"/>
        <end position="72"/>
    </location>
</feature>
<dbReference type="GO" id="GO:0005886">
    <property type="term" value="C:plasma membrane"/>
    <property type="evidence" value="ECO:0007669"/>
    <property type="project" value="UniProtKB-SubCell"/>
</dbReference>
<feature type="transmembrane region" description="Helical" evidence="6">
    <location>
        <begin position="163"/>
        <end position="186"/>
    </location>
</feature>
<keyword evidence="3 6" id="KW-0812">Transmembrane</keyword>
<evidence type="ECO:0000256" key="5">
    <source>
        <dbReference type="ARBA" id="ARBA00023136"/>
    </source>
</evidence>